<keyword evidence="2" id="KW-1133">Transmembrane helix</keyword>
<feature type="transmembrane region" description="Helical" evidence="2">
    <location>
        <begin position="31"/>
        <end position="53"/>
    </location>
</feature>
<proteinExistence type="predicted"/>
<keyword evidence="2" id="KW-0472">Membrane</keyword>
<feature type="compositionally biased region" description="Acidic residues" evidence="1">
    <location>
        <begin position="437"/>
        <end position="449"/>
    </location>
</feature>
<keyword evidence="2" id="KW-0812">Transmembrane</keyword>
<sequence length="552" mass="62899">MDKPSAKSLPPGVQAVYRYARSFRLFHSPRAMRIASVLSGFVVLFLFFGLLPYSGTHVTRDRVLPGDLDPPFLQTSSRRCPAHVGAHPRRVLSSVSNPFMTAMRINFNLVGRSASSSKETSSSRFNPSILPLPYKSSYPYIGFTSQEKGNVYELYSCFLTRGQKAVSKQVGLQCATEPVKIVIQTPESGECREHIFLGLRSGPQTPRVFFSPEGAPLLTYSANSVEGCIGVWMVDLRAVYPSLTEYFPNPKIEYIDPVELRRPEPKREMEQNWSLMFIANKTFIQQDLYPRTFSSIGWQTRNLAPRSFKCLNALVEKKESTVLRQATNTLRLSLCEFPCTPTEDNTVLISIIHVKYQEGYRPYYERRVLMTKATFPFDVIGVSPPLIYAGVDEQALLYTTTIAYDSRQAPRKDREKVYDMNLEKYMVRTAVSMPSPESEDESESAEDEKSESQKSSTEKKEEKEKKDKRSLGKRLEEKKLKQLLSIQQANRDQTKVFENWEDDPQLKGLESDYYHGYLNDVVLINFGIDDRESAVLDVRASDLVECVKKCLQ</sequence>
<reference evidence="3 4" key="1">
    <citation type="submission" date="2024-03" db="EMBL/GenBank/DDBJ databases">
        <title>Genome-scale model development and genomic sequencing of the oleaginous clade Lipomyces.</title>
        <authorList>
            <consortium name="Lawrence Berkeley National Laboratory"/>
            <person name="Czajka J.J."/>
            <person name="Han Y."/>
            <person name="Kim J."/>
            <person name="Mondo S.J."/>
            <person name="Hofstad B.A."/>
            <person name="Robles A."/>
            <person name="Haridas S."/>
            <person name="Riley R."/>
            <person name="LaButti K."/>
            <person name="Pangilinan J."/>
            <person name="Andreopoulos W."/>
            <person name="Lipzen A."/>
            <person name="Yan J."/>
            <person name="Wang M."/>
            <person name="Ng V."/>
            <person name="Grigoriev I.V."/>
            <person name="Spatafora J.W."/>
            <person name="Magnuson J.K."/>
            <person name="Baker S.E."/>
            <person name="Pomraning K.R."/>
        </authorList>
    </citation>
    <scope>NUCLEOTIDE SEQUENCE [LARGE SCALE GENOMIC DNA]</scope>
    <source>
        <strain evidence="3 4">Phaff 52-87</strain>
    </source>
</reference>
<gene>
    <name evidence="3" type="ORF">BZA70DRAFT_282989</name>
</gene>
<keyword evidence="4" id="KW-1185">Reference proteome</keyword>
<evidence type="ECO:0000256" key="2">
    <source>
        <dbReference type="SAM" id="Phobius"/>
    </source>
</evidence>
<dbReference type="GeneID" id="90038885"/>
<feature type="region of interest" description="Disordered" evidence="1">
    <location>
        <begin position="429"/>
        <end position="472"/>
    </location>
</feature>
<evidence type="ECO:0000256" key="1">
    <source>
        <dbReference type="SAM" id="MobiDB-lite"/>
    </source>
</evidence>
<comment type="caution">
    <text evidence="3">The sequence shown here is derived from an EMBL/GenBank/DDBJ whole genome shotgun (WGS) entry which is preliminary data.</text>
</comment>
<name>A0ABR1F1D2_9ASCO</name>
<evidence type="ECO:0000313" key="4">
    <source>
        <dbReference type="Proteomes" id="UP001498771"/>
    </source>
</evidence>
<feature type="compositionally biased region" description="Basic and acidic residues" evidence="1">
    <location>
        <begin position="450"/>
        <end position="472"/>
    </location>
</feature>
<accession>A0ABR1F1D2</accession>
<dbReference type="EMBL" id="JBBJBU010000011">
    <property type="protein sequence ID" value="KAK7203649.1"/>
    <property type="molecule type" value="Genomic_DNA"/>
</dbReference>
<organism evidence="3 4">
    <name type="scientific">Myxozyma melibiosi</name>
    <dbReference type="NCBI Taxonomy" id="54550"/>
    <lineage>
        <taxon>Eukaryota</taxon>
        <taxon>Fungi</taxon>
        <taxon>Dikarya</taxon>
        <taxon>Ascomycota</taxon>
        <taxon>Saccharomycotina</taxon>
        <taxon>Lipomycetes</taxon>
        <taxon>Lipomycetales</taxon>
        <taxon>Lipomycetaceae</taxon>
        <taxon>Myxozyma</taxon>
    </lineage>
</organism>
<protein>
    <submittedName>
        <fullName evidence="3">Uncharacterized protein</fullName>
    </submittedName>
</protein>
<evidence type="ECO:0000313" key="3">
    <source>
        <dbReference type="EMBL" id="KAK7203649.1"/>
    </source>
</evidence>
<dbReference type="Proteomes" id="UP001498771">
    <property type="component" value="Unassembled WGS sequence"/>
</dbReference>
<dbReference type="RefSeq" id="XP_064766682.1">
    <property type="nucleotide sequence ID" value="XM_064913373.1"/>
</dbReference>